<evidence type="ECO:0000256" key="6">
    <source>
        <dbReference type="ARBA" id="ARBA00022691"/>
    </source>
</evidence>
<dbReference type="OrthoDB" id="10069295at2759"/>
<evidence type="ECO:0000256" key="3">
    <source>
        <dbReference type="ARBA" id="ARBA00022490"/>
    </source>
</evidence>
<accession>A0A1G4JLK9</accession>
<dbReference type="GO" id="GO:0016192">
    <property type="term" value="P:vesicle-mediated transport"/>
    <property type="evidence" value="ECO:0007669"/>
    <property type="project" value="UniProtKB-UniRule"/>
</dbReference>
<evidence type="ECO:0000256" key="5">
    <source>
        <dbReference type="ARBA" id="ARBA00022679"/>
    </source>
</evidence>
<dbReference type="HAMAP" id="MF_03188">
    <property type="entry name" value="Methyltr_EFM4"/>
    <property type="match status" value="1"/>
</dbReference>
<evidence type="ECO:0000259" key="8">
    <source>
        <dbReference type="Pfam" id="PF13847"/>
    </source>
</evidence>
<keyword evidence="3 7" id="KW-0963">Cytoplasm</keyword>
<keyword evidence="4 7" id="KW-0489">Methyltransferase</keyword>
<evidence type="ECO:0000256" key="4">
    <source>
        <dbReference type="ARBA" id="ARBA00022603"/>
    </source>
</evidence>
<feature type="domain" description="Methyltransferase" evidence="8">
    <location>
        <begin position="66"/>
        <end position="197"/>
    </location>
</feature>
<dbReference type="GO" id="GO:0006417">
    <property type="term" value="P:regulation of translation"/>
    <property type="evidence" value="ECO:0007669"/>
    <property type="project" value="EnsemblFungi"/>
</dbReference>
<keyword evidence="2 7" id="KW-0813">Transport</keyword>
<keyword evidence="5 7" id="KW-0808">Transferase</keyword>
<reference evidence="9 10" key="1">
    <citation type="submission" date="2016-03" db="EMBL/GenBank/DDBJ databases">
        <authorList>
            <person name="Devillers H."/>
        </authorList>
    </citation>
    <scope>NUCLEOTIDE SEQUENCE [LARGE SCALE GENOMIC DNA]</scope>
    <source>
        <strain evidence="9">CBS 10888</strain>
    </source>
</reference>
<proteinExistence type="inferred from homology"/>
<keyword evidence="6 7" id="KW-0949">S-adenosyl-L-methionine</keyword>
<dbReference type="SUPFAM" id="SSF53335">
    <property type="entry name" value="S-adenosyl-L-methionine-dependent methyltransferases"/>
    <property type="match status" value="1"/>
</dbReference>
<comment type="function">
    <text evidence="7">S-adenosyl-L-methionine-dependent protein-lysine N-methyltransferase that mono- and dimethylates elongation factor 1-alpha at 'Lys-316'. May play a role in intracellular transport.</text>
</comment>
<evidence type="ECO:0000256" key="7">
    <source>
        <dbReference type="HAMAP-Rule" id="MF_03188"/>
    </source>
</evidence>
<evidence type="ECO:0000313" key="10">
    <source>
        <dbReference type="Proteomes" id="UP000190274"/>
    </source>
</evidence>
<comment type="similarity">
    <text evidence="7">Belongs to the class I-like SAM-binding methyltransferase superfamily. EFM4 family.</text>
</comment>
<dbReference type="GO" id="GO:0032259">
    <property type="term" value="P:methylation"/>
    <property type="evidence" value="ECO:0007669"/>
    <property type="project" value="UniProtKB-KW"/>
</dbReference>
<dbReference type="InterPro" id="IPR026635">
    <property type="entry name" value="Efm4/METTL10"/>
</dbReference>
<dbReference type="AlphaFoldDB" id="A0A1G4JLK9"/>
<dbReference type="PANTHER" id="PTHR12843:SF5">
    <property type="entry name" value="EEF1A LYSINE METHYLTRANSFERASE 2"/>
    <property type="match status" value="1"/>
</dbReference>
<dbReference type="Gene3D" id="3.40.50.150">
    <property type="entry name" value="Vaccinia Virus protein VP39"/>
    <property type="match status" value="1"/>
</dbReference>
<keyword evidence="10" id="KW-1185">Reference proteome</keyword>
<name>A0A1G4JLK9_9SACH</name>
<sequence>MEDTSKLNTSKLGTKKYWDDFYTVEKSNFEENPEDTGECWFDDSNAEDRMIEFLQDHLGEYSIAQDASMIDLGTGNGHLLFQLHEEGFRGKMVGVDYSEKSIEFAREIMNSRFEEDSSLEFSAADIFDPSWDISQFDVVLDKGTLDAIALSGLTSPNGKPITSAYPKVVEKLMKKNSVFLITSCNFTETELKKMIESPVLQAWETIQYPAFKFGGQVGSAICSIAFVKK</sequence>
<evidence type="ECO:0000313" key="9">
    <source>
        <dbReference type="EMBL" id="SCU91500.1"/>
    </source>
</evidence>
<dbReference type="GO" id="GO:0005737">
    <property type="term" value="C:cytoplasm"/>
    <property type="evidence" value="ECO:0007669"/>
    <property type="project" value="UniProtKB-SubCell"/>
</dbReference>
<comment type="subcellular location">
    <subcellularLocation>
        <location evidence="1 7">Cytoplasm</location>
    </subcellularLocation>
</comment>
<evidence type="ECO:0000256" key="2">
    <source>
        <dbReference type="ARBA" id="ARBA00022448"/>
    </source>
</evidence>
<dbReference type="Pfam" id="PF13847">
    <property type="entry name" value="Methyltransf_31"/>
    <property type="match status" value="1"/>
</dbReference>
<dbReference type="CDD" id="cd02440">
    <property type="entry name" value="AdoMet_MTases"/>
    <property type="match status" value="1"/>
</dbReference>
<dbReference type="FunFam" id="3.40.50.150:FF:000287">
    <property type="entry name" value="Protein-lysine N-methyltransferase EFM4"/>
    <property type="match status" value="1"/>
</dbReference>
<dbReference type="InterPro" id="IPR029063">
    <property type="entry name" value="SAM-dependent_MTases_sf"/>
</dbReference>
<dbReference type="EMBL" id="LT598458">
    <property type="protein sequence ID" value="SCU91500.1"/>
    <property type="molecule type" value="Genomic_DNA"/>
</dbReference>
<gene>
    <name evidence="7" type="primary">EFM4</name>
    <name evidence="9" type="ORF">LADA_0F10352G</name>
</gene>
<dbReference type="Proteomes" id="UP000190274">
    <property type="component" value="Chromosome F"/>
</dbReference>
<organism evidence="9 10">
    <name type="scientific">Lachancea dasiensis</name>
    <dbReference type="NCBI Taxonomy" id="1072105"/>
    <lineage>
        <taxon>Eukaryota</taxon>
        <taxon>Fungi</taxon>
        <taxon>Dikarya</taxon>
        <taxon>Ascomycota</taxon>
        <taxon>Saccharomycotina</taxon>
        <taxon>Saccharomycetes</taxon>
        <taxon>Saccharomycetales</taxon>
        <taxon>Saccharomycetaceae</taxon>
        <taxon>Lachancea</taxon>
    </lineage>
</organism>
<dbReference type="EC" id="2.1.1.-" evidence="7"/>
<dbReference type="InterPro" id="IPR025714">
    <property type="entry name" value="Methyltranfer_dom"/>
</dbReference>
<protein>
    <recommendedName>
        <fullName evidence="7">Protein-lysine N-methyltransferase EFM4</fullName>
        <ecNumber evidence="7">2.1.1.-</ecNumber>
    </recommendedName>
    <alternativeName>
        <fullName evidence="7">Elongation factor methyltransferase 4</fullName>
    </alternativeName>
</protein>
<dbReference type="STRING" id="1266660.A0A1G4JLK9"/>
<dbReference type="GO" id="GO:0016279">
    <property type="term" value="F:protein-lysine N-methyltransferase activity"/>
    <property type="evidence" value="ECO:0007669"/>
    <property type="project" value="UniProtKB-UniRule"/>
</dbReference>
<dbReference type="PANTHER" id="PTHR12843">
    <property type="entry name" value="PROTEIN-LYSINE N-METHYLTRANSFERASE METTL10"/>
    <property type="match status" value="1"/>
</dbReference>
<evidence type="ECO:0000256" key="1">
    <source>
        <dbReference type="ARBA" id="ARBA00004496"/>
    </source>
</evidence>